<evidence type="ECO:0000313" key="2">
    <source>
        <dbReference type="EMBL" id="KAK7438465.1"/>
    </source>
</evidence>
<protein>
    <recommendedName>
        <fullName evidence="1">F-box domain-containing protein</fullName>
    </recommendedName>
</protein>
<feature type="domain" description="F-box" evidence="1">
    <location>
        <begin position="1"/>
        <end position="53"/>
    </location>
</feature>
<reference evidence="2 3" key="1">
    <citation type="submission" date="2024-01" db="EMBL/GenBank/DDBJ databases">
        <title>A draft genome for the cacao thread blight pathogen Marasmiellus scandens.</title>
        <authorList>
            <person name="Baruah I.K."/>
            <person name="Leung J."/>
            <person name="Bukari Y."/>
            <person name="Amoako-Attah I."/>
            <person name="Meinhardt L.W."/>
            <person name="Bailey B.A."/>
            <person name="Cohen S.P."/>
        </authorList>
    </citation>
    <scope>NUCLEOTIDE SEQUENCE [LARGE SCALE GENOMIC DNA]</scope>
    <source>
        <strain evidence="2 3">GH-19</strain>
    </source>
</reference>
<dbReference type="PROSITE" id="PS50181">
    <property type="entry name" value="FBOX"/>
    <property type="match status" value="1"/>
</dbReference>
<dbReference type="Gene3D" id="1.20.1280.50">
    <property type="match status" value="1"/>
</dbReference>
<proteinExistence type="predicted"/>
<gene>
    <name evidence="2" type="ORF">VKT23_018079</name>
</gene>
<comment type="caution">
    <text evidence="2">The sequence shown here is derived from an EMBL/GenBank/DDBJ whole genome shotgun (WGS) entry which is preliminary data.</text>
</comment>
<dbReference type="Pfam" id="PF12937">
    <property type="entry name" value="F-box-like"/>
    <property type="match status" value="1"/>
</dbReference>
<evidence type="ECO:0000313" key="3">
    <source>
        <dbReference type="Proteomes" id="UP001498398"/>
    </source>
</evidence>
<keyword evidence="3" id="KW-1185">Reference proteome</keyword>
<accession>A0ABR1ISS4</accession>
<dbReference type="InterPro" id="IPR001810">
    <property type="entry name" value="F-box_dom"/>
</dbReference>
<evidence type="ECO:0000259" key="1">
    <source>
        <dbReference type="PROSITE" id="PS50181"/>
    </source>
</evidence>
<sequence>MDLPSDVLYHIFLAVSDDGHITLDTSTGIWVLSRVCHRWRSVSFDFKGLWSRISIDQYQVESFSPHAVSIVRTALIRSGPDTPLRIRAYLDRLLVHANILDVLVKESHRWHVLDLQISLFLLRDLGTKMKSKRSGFPMLSKLSLSLVDNDGPGGASFRGDPLDAFQRAPKLESVTVNTRRSSLVKLPWSNLLHLSMREISAGEFLRVFGSTTNLVECSLLVSPPYRYQADVNATANANAALNTVDTDPDTILRQSSLQTLLLRSTPSVLNSLELPSLTKLYIAEPTTHQHQQHQYHNQHAFSFTPLISLVHRSFCDIQVLGLSGILFEEYDDDSYAYDSFDDCDVRRKGDGTLHNTLLSLPNLVSLTLADWTRATPESNSLNNLVADLIIPSPFDDMQVYKEPLVPKLRSLVIDDYSSSGRRVDGDLLASLVESRSVSLSNANSSFVSGCGLEKLAIHGVSLVLPSPSVLIRFRQFKEEMEFVVTVGHSKKGVDVVERNFDFGVGFGAGRGMGRVY</sequence>
<name>A0ABR1ISS4_9AGAR</name>
<organism evidence="2 3">
    <name type="scientific">Marasmiellus scandens</name>
    <dbReference type="NCBI Taxonomy" id="2682957"/>
    <lineage>
        <taxon>Eukaryota</taxon>
        <taxon>Fungi</taxon>
        <taxon>Dikarya</taxon>
        <taxon>Basidiomycota</taxon>
        <taxon>Agaricomycotina</taxon>
        <taxon>Agaricomycetes</taxon>
        <taxon>Agaricomycetidae</taxon>
        <taxon>Agaricales</taxon>
        <taxon>Marasmiineae</taxon>
        <taxon>Omphalotaceae</taxon>
        <taxon>Marasmiellus</taxon>
    </lineage>
</organism>
<dbReference type="Proteomes" id="UP001498398">
    <property type="component" value="Unassembled WGS sequence"/>
</dbReference>
<dbReference type="EMBL" id="JBANRG010000079">
    <property type="protein sequence ID" value="KAK7438465.1"/>
    <property type="molecule type" value="Genomic_DNA"/>
</dbReference>